<gene>
    <name evidence="2" type="ORF">GPLA_4545</name>
</gene>
<proteinExistence type="predicted"/>
<evidence type="ECO:0000313" key="2">
    <source>
        <dbReference type="EMBL" id="GAC35420.1"/>
    </source>
</evidence>
<dbReference type="Proteomes" id="UP000006322">
    <property type="component" value="Unassembled WGS sequence"/>
</dbReference>
<dbReference type="EMBL" id="BAER01000133">
    <property type="protein sequence ID" value="GAC35420.1"/>
    <property type="molecule type" value="Genomic_DNA"/>
</dbReference>
<evidence type="ECO:0000313" key="3">
    <source>
        <dbReference type="Proteomes" id="UP000006322"/>
    </source>
</evidence>
<keyword evidence="1" id="KW-0472">Membrane</keyword>
<accession>K7AJJ9</accession>
<keyword evidence="1" id="KW-0812">Transmembrane</keyword>
<feature type="transmembrane region" description="Helical" evidence="1">
    <location>
        <begin position="15"/>
        <end position="39"/>
    </location>
</feature>
<sequence>MGYFIARLHQFESDWVFLGISVNRLFFFSLCTVNLWHIFD</sequence>
<protein>
    <submittedName>
        <fullName evidence="2">Uncharacterized protein</fullName>
    </submittedName>
</protein>
<dbReference type="AlphaFoldDB" id="K7AJJ9"/>
<reference evidence="3" key="1">
    <citation type="journal article" date="2014" name="Environ. Microbiol.">
        <title>Comparative genomics of the marine bacterial genus Glaciecola reveals the high degree of genomic diversity and genomic characteristic for cold adaptation.</title>
        <authorList>
            <person name="Qin Q.L."/>
            <person name="Xie B.B."/>
            <person name="Yu Y."/>
            <person name="Shu Y.L."/>
            <person name="Rong J.C."/>
            <person name="Zhang Y.J."/>
            <person name="Zhao D.L."/>
            <person name="Chen X.L."/>
            <person name="Zhang X.Y."/>
            <person name="Chen B."/>
            <person name="Zhou B.C."/>
            <person name="Zhang Y.Z."/>
        </authorList>
    </citation>
    <scope>NUCLEOTIDE SEQUENCE [LARGE SCALE GENOMIC DNA]</scope>
    <source>
        <strain evidence="3">LMG 21857</strain>
    </source>
</reference>
<evidence type="ECO:0000256" key="1">
    <source>
        <dbReference type="SAM" id="Phobius"/>
    </source>
</evidence>
<comment type="caution">
    <text evidence="2">The sequence shown here is derived from an EMBL/GenBank/DDBJ whole genome shotgun (WGS) entry which is preliminary data.</text>
</comment>
<dbReference type="STRING" id="1129793.GPLA_4545"/>
<name>K7AJJ9_9ALTE</name>
<keyword evidence="1" id="KW-1133">Transmembrane helix</keyword>
<keyword evidence="3" id="KW-1185">Reference proteome</keyword>
<organism evidence="2 3">
    <name type="scientific">Paraglaciecola polaris LMG 21857</name>
    <dbReference type="NCBI Taxonomy" id="1129793"/>
    <lineage>
        <taxon>Bacteria</taxon>
        <taxon>Pseudomonadati</taxon>
        <taxon>Pseudomonadota</taxon>
        <taxon>Gammaproteobacteria</taxon>
        <taxon>Alteromonadales</taxon>
        <taxon>Alteromonadaceae</taxon>
        <taxon>Paraglaciecola</taxon>
    </lineage>
</organism>